<feature type="transmembrane region" description="Helical" evidence="1">
    <location>
        <begin position="6"/>
        <end position="27"/>
    </location>
</feature>
<dbReference type="GO" id="GO:0019028">
    <property type="term" value="C:viral capsid"/>
    <property type="evidence" value="ECO:0007669"/>
    <property type="project" value="UniProtKB-KW"/>
</dbReference>
<keyword evidence="1" id="KW-1133">Transmembrane helix</keyword>
<protein>
    <submittedName>
        <fullName evidence="2">SCAFFOLDING protein, COAT PROTEIN-BINDING DOMAIN</fullName>
    </submittedName>
</protein>
<organism evidence="2">
    <name type="scientific">Siphoviridae sp. ct3r22</name>
    <dbReference type="NCBI Taxonomy" id="2825325"/>
    <lineage>
        <taxon>Viruses</taxon>
        <taxon>Duplodnaviria</taxon>
        <taxon>Heunggongvirae</taxon>
        <taxon>Uroviricota</taxon>
        <taxon>Caudoviricetes</taxon>
    </lineage>
</organism>
<evidence type="ECO:0000313" key="2">
    <source>
        <dbReference type="EMBL" id="DAG00424.1"/>
    </source>
</evidence>
<keyword evidence="1" id="KW-0472">Membrane</keyword>
<keyword evidence="2" id="KW-0946">Virion</keyword>
<sequence length="92" mass="10975">MTNIFLFIILAILLCIGFILFKTYFFIKDIALFNSQTAFSTTEIDRRTRLKYITLLNSSLELAVRQERFEDAQQFKKIIEKEMKSFEDDFDN</sequence>
<reference evidence="2" key="1">
    <citation type="journal article" date="2021" name="Proc. Natl. Acad. Sci. U.S.A.">
        <title>A Catalog of Tens of Thousands of Viruses from Human Metagenomes Reveals Hidden Associations with Chronic Diseases.</title>
        <authorList>
            <person name="Tisza M.J."/>
            <person name="Buck C.B."/>
        </authorList>
    </citation>
    <scope>NUCLEOTIDE SEQUENCE</scope>
    <source>
        <strain evidence="2">Ct3r22</strain>
    </source>
</reference>
<keyword evidence="2" id="KW-0167">Capsid protein</keyword>
<evidence type="ECO:0000256" key="1">
    <source>
        <dbReference type="SAM" id="Phobius"/>
    </source>
</evidence>
<proteinExistence type="predicted"/>
<accession>A0A8S5V0Z6</accession>
<keyword evidence="1" id="KW-0812">Transmembrane</keyword>
<name>A0A8S5V0Z6_9CAUD</name>
<dbReference type="EMBL" id="BK016180">
    <property type="protein sequence ID" value="DAG00424.1"/>
    <property type="molecule type" value="Genomic_DNA"/>
</dbReference>